<evidence type="ECO:0000256" key="1">
    <source>
        <dbReference type="SAM" id="SignalP"/>
    </source>
</evidence>
<feature type="chain" id="PRO_5021002823" evidence="1">
    <location>
        <begin position="19"/>
        <end position="180"/>
    </location>
</feature>
<dbReference type="PROSITE" id="PS51257">
    <property type="entry name" value="PROKAR_LIPOPROTEIN"/>
    <property type="match status" value="1"/>
</dbReference>
<accession>A0A4U5MMQ6</accession>
<dbReference type="Proteomes" id="UP000298663">
    <property type="component" value="Unassembled WGS sequence"/>
</dbReference>
<keyword evidence="3" id="KW-1185">Reference proteome</keyword>
<organism evidence="2 3">
    <name type="scientific">Steinernema carpocapsae</name>
    <name type="common">Entomopathogenic nematode</name>
    <dbReference type="NCBI Taxonomy" id="34508"/>
    <lineage>
        <taxon>Eukaryota</taxon>
        <taxon>Metazoa</taxon>
        <taxon>Ecdysozoa</taxon>
        <taxon>Nematoda</taxon>
        <taxon>Chromadorea</taxon>
        <taxon>Rhabditida</taxon>
        <taxon>Tylenchina</taxon>
        <taxon>Panagrolaimomorpha</taxon>
        <taxon>Strongyloidoidea</taxon>
        <taxon>Steinernematidae</taxon>
        <taxon>Steinernema</taxon>
    </lineage>
</organism>
<sequence length="180" mass="19378">MICARFLVWAALVTVASACWCCSLGCSGGCGGGCGGGGWGYVPPQIIGYNRYPIYMRMPQPEPVVREKVVTVVRDEPIAQPQVIHRIVHHTPRHHIHFVQSPEPSYASAPQAYVGQSSFQATESPSPAQTYQSVGQNQAFMPNSMASSSGYGSDAGVQQLTASQEFSPSMSGFLLRKVKL</sequence>
<protein>
    <submittedName>
        <fullName evidence="2">Uncharacterized protein</fullName>
    </submittedName>
</protein>
<reference evidence="2 3" key="1">
    <citation type="journal article" date="2015" name="Genome Biol.">
        <title>Comparative genomics of Steinernema reveals deeply conserved gene regulatory networks.</title>
        <authorList>
            <person name="Dillman A.R."/>
            <person name="Macchietto M."/>
            <person name="Porter C.F."/>
            <person name="Rogers A."/>
            <person name="Williams B."/>
            <person name="Antoshechkin I."/>
            <person name="Lee M.M."/>
            <person name="Goodwin Z."/>
            <person name="Lu X."/>
            <person name="Lewis E.E."/>
            <person name="Goodrich-Blair H."/>
            <person name="Stock S.P."/>
            <person name="Adams B.J."/>
            <person name="Sternberg P.W."/>
            <person name="Mortazavi A."/>
        </authorList>
    </citation>
    <scope>NUCLEOTIDE SEQUENCE [LARGE SCALE GENOMIC DNA]</scope>
    <source>
        <strain evidence="2 3">ALL</strain>
    </source>
</reference>
<dbReference type="EMBL" id="AZBU02000007">
    <property type="protein sequence ID" value="TKR70778.1"/>
    <property type="molecule type" value="Genomic_DNA"/>
</dbReference>
<reference evidence="2 3" key="2">
    <citation type="journal article" date="2019" name="G3 (Bethesda)">
        <title>Hybrid Assembly of the Genome of the Entomopathogenic Nematode Steinernema carpocapsae Identifies the X-Chromosome.</title>
        <authorList>
            <person name="Serra L."/>
            <person name="Macchietto M."/>
            <person name="Macias-Munoz A."/>
            <person name="McGill C.J."/>
            <person name="Rodriguez I.M."/>
            <person name="Rodriguez B."/>
            <person name="Murad R."/>
            <person name="Mortazavi A."/>
        </authorList>
    </citation>
    <scope>NUCLEOTIDE SEQUENCE [LARGE SCALE GENOMIC DNA]</scope>
    <source>
        <strain evidence="2 3">ALL</strain>
    </source>
</reference>
<proteinExistence type="predicted"/>
<keyword evidence="1" id="KW-0732">Signal</keyword>
<gene>
    <name evidence="2" type="ORF">L596_022757</name>
</gene>
<name>A0A4U5MMQ6_STECR</name>
<evidence type="ECO:0000313" key="3">
    <source>
        <dbReference type="Proteomes" id="UP000298663"/>
    </source>
</evidence>
<dbReference type="AlphaFoldDB" id="A0A4U5MMQ6"/>
<evidence type="ECO:0000313" key="2">
    <source>
        <dbReference type="EMBL" id="TKR70778.1"/>
    </source>
</evidence>
<feature type="signal peptide" evidence="1">
    <location>
        <begin position="1"/>
        <end position="18"/>
    </location>
</feature>
<comment type="caution">
    <text evidence="2">The sequence shown here is derived from an EMBL/GenBank/DDBJ whole genome shotgun (WGS) entry which is preliminary data.</text>
</comment>